<reference evidence="1 2" key="1">
    <citation type="submission" date="2019-03" db="EMBL/GenBank/DDBJ databases">
        <title>Seongchinamella monodicae gen. nov., sp. nov., a novel member of the Gammaproteobacteria isolated from a tidal mudflat of beach.</title>
        <authorList>
            <person name="Yang H.G."/>
            <person name="Kang J.W."/>
            <person name="Lee S.D."/>
        </authorList>
    </citation>
    <scope>NUCLEOTIDE SEQUENCE [LARGE SCALE GENOMIC DNA]</scope>
    <source>
        <strain evidence="1 2">GH4-78</strain>
    </source>
</reference>
<gene>
    <name evidence="1" type="ORF">E2F43_03265</name>
</gene>
<dbReference type="AlphaFoldDB" id="A0A4R5LVL7"/>
<dbReference type="EMBL" id="SMSE01000001">
    <property type="protein sequence ID" value="TDG15268.1"/>
    <property type="molecule type" value="Genomic_DNA"/>
</dbReference>
<dbReference type="Proteomes" id="UP000295554">
    <property type="component" value="Unassembled WGS sequence"/>
</dbReference>
<organism evidence="1 2">
    <name type="scientific">Seongchinamella unica</name>
    <dbReference type="NCBI Taxonomy" id="2547392"/>
    <lineage>
        <taxon>Bacteria</taxon>
        <taxon>Pseudomonadati</taxon>
        <taxon>Pseudomonadota</taxon>
        <taxon>Gammaproteobacteria</taxon>
        <taxon>Cellvibrionales</taxon>
        <taxon>Halieaceae</taxon>
        <taxon>Seongchinamella</taxon>
    </lineage>
</organism>
<evidence type="ECO:0000313" key="2">
    <source>
        <dbReference type="Proteomes" id="UP000295554"/>
    </source>
</evidence>
<sequence length="61" mass="6892">MKRMDEGKVSLVEFLSSIKFARHSSQDSDAATGNRFARFDQRVPVPRQFGAEDSFLVRSAN</sequence>
<evidence type="ECO:0000313" key="1">
    <source>
        <dbReference type="EMBL" id="TDG15268.1"/>
    </source>
</evidence>
<dbReference type="OrthoDB" id="5739846at2"/>
<protein>
    <submittedName>
        <fullName evidence="1">Uncharacterized protein</fullName>
    </submittedName>
</protein>
<proteinExistence type="predicted"/>
<keyword evidence="2" id="KW-1185">Reference proteome</keyword>
<comment type="caution">
    <text evidence="1">The sequence shown here is derived from an EMBL/GenBank/DDBJ whole genome shotgun (WGS) entry which is preliminary data.</text>
</comment>
<name>A0A4R5LVL7_9GAMM</name>
<accession>A0A4R5LVL7</accession>
<dbReference type="RefSeq" id="WP_133209500.1">
    <property type="nucleotide sequence ID" value="NZ_SMSE01000001.1"/>
</dbReference>